<dbReference type="AlphaFoldDB" id="A0AAV4XF92"/>
<gene>
    <name evidence="1" type="ORF">CEXT_436961</name>
</gene>
<keyword evidence="2" id="KW-1185">Reference proteome</keyword>
<comment type="caution">
    <text evidence="1">The sequence shown here is derived from an EMBL/GenBank/DDBJ whole genome shotgun (WGS) entry which is preliminary data.</text>
</comment>
<evidence type="ECO:0000313" key="2">
    <source>
        <dbReference type="Proteomes" id="UP001054945"/>
    </source>
</evidence>
<name>A0AAV4XF92_CAEEX</name>
<evidence type="ECO:0000313" key="1">
    <source>
        <dbReference type="EMBL" id="GIY93313.1"/>
    </source>
</evidence>
<proteinExistence type="predicted"/>
<accession>A0AAV4XF92</accession>
<reference evidence="1 2" key="1">
    <citation type="submission" date="2021-06" db="EMBL/GenBank/DDBJ databases">
        <title>Caerostris extrusa draft genome.</title>
        <authorList>
            <person name="Kono N."/>
            <person name="Arakawa K."/>
        </authorList>
    </citation>
    <scope>NUCLEOTIDE SEQUENCE [LARGE SCALE GENOMIC DNA]</scope>
</reference>
<organism evidence="1 2">
    <name type="scientific">Caerostris extrusa</name>
    <name type="common">Bark spider</name>
    <name type="synonym">Caerostris bankana</name>
    <dbReference type="NCBI Taxonomy" id="172846"/>
    <lineage>
        <taxon>Eukaryota</taxon>
        <taxon>Metazoa</taxon>
        <taxon>Ecdysozoa</taxon>
        <taxon>Arthropoda</taxon>
        <taxon>Chelicerata</taxon>
        <taxon>Arachnida</taxon>
        <taxon>Araneae</taxon>
        <taxon>Araneomorphae</taxon>
        <taxon>Entelegynae</taxon>
        <taxon>Araneoidea</taxon>
        <taxon>Araneidae</taxon>
        <taxon>Caerostris</taxon>
    </lineage>
</organism>
<dbReference type="Proteomes" id="UP001054945">
    <property type="component" value="Unassembled WGS sequence"/>
</dbReference>
<protein>
    <submittedName>
        <fullName evidence="1">Uncharacterized protein</fullName>
    </submittedName>
</protein>
<dbReference type="EMBL" id="BPLR01000255">
    <property type="protein sequence ID" value="GIY93313.1"/>
    <property type="molecule type" value="Genomic_DNA"/>
</dbReference>
<sequence>MLLCKLTDFNRGTNIRVHGSEISLLVGGEKRNEKGKSSSLVNELQKAFWGRERVLRGISKGHCRSQRILGLIKSGTLSGKASDTKGSSITVPQACYTLSPSTPTLVKAD</sequence>